<sequence>MSKKEQTMSLLPILLVVNQHLEWVILSRAGCRNDSGRKDNNDFLNQNKKLIQLQYNFGKLAKPTLWRAVATIPRRGYGPTTLVANSRK</sequence>
<dbReference type="Proteomes" id="UP000299102">
    <property type="component" value="Unassembled WGS sequence"/>
</dbReference>
<evidence type="ECO:0000313" key="1">
    <source>
        <dbReference type="EMBL" id="GBP35494.1"/>
    </source>
</evidence>
<reference evidence="1 2" key="1">
    <citation type="journal article" date="2019" name="Commun. Biol.">
        <title>The bagworm genome reveals a unique fibroin gene that provides high tensile strength.</title>
        <authorList>
            <person name="Kono N."/>
            <person name="Nakamura H."/>
            <person name="Ohtoshi R."/>
            <person name="Tomita M."/>
            <person name="Numata K."/>
            <person name="Arakawa K."/>
        </authorList>
    </citation>
    <scope>NUCLEOTIDE SEQUENCE [LARGE SCALE GENOMIC DNA]</scope>
</reference>
<keyword evidence="2" id="KW-1185">Reference proteome</keyword>
<name>A0A4C1VC13_EUMVA</name>
<dbReference type="AlphaFoldDB" id="A0A4C1VC13"/>
<comment type="caution">
    <text evidence="1">The sequence shown here is derived from an EMBL/GenBank/DDBJ whole genome shotgun (WGS) entry which is preliminary data.</text>
</comment>
<gene>
    <name evidence="1" type="ORF">EVAR_20004_1</name>
</gene>
<evidence type="ECO:0000313" key="2">
    <source>
        <dbReference type="Proteomes" id="UP000299102"/>
    </source>
</evidence>
<dbReference type="EMBL" id="BGZK01000304">
    <property type="protein sequence ID" value="GBP35494.1"/>
    <property type="molecule type" value="Genomic_DNA"/>
</dbReference>
<organism evidence="1 2">
    <name type="scientific">Eumeta variegata</name>
    <name type="common">Bagworm moth</name>
    <name type="synonym">Eumeta japonica</name>
    <dbReference type="NCBI Taxonomy" id="151549"/>
    <lineage>
        <taxon>Eukaryota</taxon>
        <taxon>Metazoa</taxon>
        <taxon>Ecdysozoa</taxon>
        <taxon>Arthropoda</taxon>
        <taxon>Hexapoda</taxon>
        <taxon>Insecta</taxon>
        <taxon>Pterygota</taxon>
        <taxon>Neoptera</taxon>
        <taxon>Endopterygota</taxon>
        <taxon>Lepidoptera</taxon>
        <taxon>Glossata</taxon>
        <taxon>Ditrysia</taxon>
        <taxon>Tineoidea</taxon>
        <taxon>Psychidae</taxon>
        <taxon>Oiketicinae</taxon>
        <taxon>Eumeta</taxon>
    </lineage>
</organism>
<protein>
    <submittedName>
        <fullName evidence="1">Uncharacterized protein</fullName>
    </submittedName>
</protein>
<accession>A0A4C1VC13</accession>
<proteinExistence type="predicted"/>